<evidence type="ECO:0000256" key="3">
    <source>
        <dbReference type="ARBA" id="ARBA00022723"/>
    </source>
</evidence>
<evidence type="ECO:0000256" key="6">
    <source>
        <dbReference type="ARBA" id="ARBA00023033"/>
    </source>
</evidence>
<name>A0A1Q4VCA7_9ACTN</name>
<dbReference type="CDD" id="cd11029">
    <property type="entry name" value="CYP107-like"/>
    <property type="match status" value="1"/>
</dbReference>
<sequence length="412" mass="44356">MTTSHEAAVPVLDSDGGDRLYEQIEELRATGPAVRVRLPQNVIAWSVTRGDVVRRLVTHPDVTRDARGAWTGYQPGAVPWLSPWIDVRSMATSEGAEHTRLRRLIGPAFTPRRMASLRPSIESVVTDLLDGLEALEDGAAVDLRAHFAHGVPTRVICDLFGVPEDQRPAVLAVADAILATDVPQEESERVASGLITVMSRLVEAKRREPGDDMTSLLLAAHEGDRLTETELISTLLLMIGAGSQTTIALIGNAVRALLTHRRQLSAILAEPARWADAIEETLRLHPPVVHLPLRFALRDIDLGEGVTIAAGEAILVGFGAHGRDPSSHDAAHGFGIDRADRDHMAFGHGIHYCLGAPLARLEAAIALPALFDRFPDIALADEGNAPDPQPSFIGNDVLALPVLLRPPGRAAR</sequence>
<reference evidence="8 9" key="1">
    <citation type="submission" date="2015-06" db="EMBL/GenBank/DDBJ databases">
        <title>Cloning and characterization of the uncialamcin biosynthetic gene cluster.</title>
        <authorList>
            <person name="Yan X."/>
            <person name="Huang T."/>
            <person name="Ge H."/>
            <person name="Shen B."/>
        </authorList>
    </citation>
    <scope>NUCLEOTIDE SEQUENCE [LARGE SCALE GENOMIC DNA]</scope>
    <source>
        <strain evidence="8 9">DCA2648</strain>
    </source>
</reference>
<dbReference type="PRINTS" id="PR00359">
    <property type="entry name" value="BP450"/>
</dbReference>
<evidence type="ECO:0000256" key="7">
    <source>
        <dbReference type="RuleBase" id="RU000461"/>
    </source>
</evidence>
<accession>A0A1Q4VCA7</accession>
<dbReference type="GO" id="GO:0016705">
    <property type="term" value="F:oxidoreductase activity, acting on paired donors, with incorporation or reduction of molecular oxygen"/>
    <property type="evidence" value="ECO:0007669"/>
    <property type="project" value="InterPro"/>
</dbReference>
<evidence type="ECO:0000313" key="8">
    <source>
        <dbReference type="EMBL" id="OKH95453.1"/>
    </source>
</evidence>
<proteinExistence type="inferred from homology"/>
<dbReference type="AlphaFoldDB" id="A0A1Q4VCA7"/>
<organism evidence="8 9">
    <name type="scientific">Streptomyces uncialis</name>
    <dbReference type="NCBI Taxonomy" id="1048205"/>
    <lineage>
        <taxon>Bacteria</taxon>
        <taxon>Bacillati</taxon>
        <taxon>Actinomycetota</taxon>
        <taxon>Actinomycetes</taxon>
        <taxon>Kitasatosporales</taxon>
        <taxon>Streptomycetaceae</taxon>
        <taxon>Streptomyces</taxon>
    </lineage>
</organism>
<dbReference type="PANTHER" id="PTHR46696">
    <property type="entry name" value="P450, PUTATIVE (EUROFUNG)-RELATED"/>
    <property type="match status" value="1"/>
</dbReference>
<comment type="similarity">
    <text evidence="1 7">Belongs to the cytochrome P450 family.</text>
</comment>
<evidence type="ECO:0000313" key="9">
    <source>
        <dbReference type="Proteomes" id="UP000186455"/>
    </source>
</evidence>
<keyword evidence="3 7" id="KW-0479">Metal-binding</keyword>
<dbReference type="FunFam" id="1.10.630.10:FF:000018">
    <property type="entry name" value="Cytochrome P450 monooxygenase"/>
    <property type="match status" value="1"/>
</dbReference>
<comment type="caution">
    <text evidence="8">The sequence shown here is derived from an EMBL/GenBank/DDBJ whole genome shotgun (WGS) entry which is preliminary data.</text>
</comment>
<dbReference type="InterPro" id="IPR036396">
    <property type="entry name" value="Cyt_P450_sf"/>
</dbReference>
<dbReference type="PROSITE" id="PS00086">
    <property type="entry name" value="CYTOCHROME_P450"/>
    <property type="match status" value="1"/>
</dbReference>
<dbReference type="InterPro" id="IPR002397">
    <property type="entry name" value="Cyt_P450_B"/>
</dbReference>
<keyword evidence="2 7" id="KW-0349">Heme</keyword>
<dbReference type="Proteomes" id="UP000186455">
    <property type="component" value="Unassembled WGS sequence"/>
</dbReference>
<dbReference type="InterPro" id="IPR001128">
    <property type="entry name" value="Cyt_P450"/>
</dbReference>
<dbReference type="GO" id="GO:0004497">
    <property type="term" value="F:monooxygenase activity"/>
    <property type="evidence" value="ECO:0007669"/>
    <property type="project" value="UniProtKB-KW"/>
</dbReference>
<dbReference type="Pfam" id="PF00067">
    <property type="entry name" value="p450"/>
    <property type="match status" value="1"/>
</dbReference>
<evidence type="ECO:0000256" key="5">
    <source>
        <dbReference type="ARBA" id="ARBA00023004"/>
    </source>
</evidence>
<protein>
    <submittedName>
        <fullName evidence="8">Cytochrome P450</fullName>
    </submittedName>
</protein>
<evidence type="ECO:0000256" key="4">
    <source>
        <dbReference type="ARBA" id="ARBA00023002"/>
    </source>
</evidence>
<dbReference type="InterPro" id="IPR017972">
    <property type="entry name" value="Cyt_P450_CS"/>
</dbReference>
<keyword evidence="9" id="KW-1185">Reference proteome</keyword>
<dbReference type="PANTHER" id="PTHR46696:SF1">
    <property type="entry name" value="CYTOCHROME P450 YJIB-RELATED"/>
    <property type="match status" value="1"/>
</dbReference>
<dbReference type="PRINTS" id="PR00385">
    <property type="entry name" value="P450"/>
</dbReference>
<evidence type="ECO:0000256" key="1">
    <source>
        <dbReference type="ARBA" id="ARBA00010617"/>
    </source>
</evidence>
<dbReference type="SUPFAM" id="SSF48264">
    <property type="entry name" value="Cytochrome P450"/>
    <property type="match status" value="1"/>
</dbReference>
<dbReference type="GO" id="GO:0020037">
    <property type="term" value="F:heme binding"/>
    <property type="evidence" value="ECO:0007669"/>
    <property type="project" value="InterPro"/>
</dbReference>
<dbReference type="Gene3D" id="1.10.630.10">
    <property type="entry name" value="Cytochrome P450"/>
    <property type="match status" value="1"/>
</dbReference>
<evidence type="ECO:0000256" key="2">
    <source>
        <dbReference type="ARBA" id="ARBA00022617"/>
    </source>
</evidence>
<keyword evidence="6 7" id="KW-0503">Monooxygenase</keyword>
<gene>
    <name evidence="8" type="ORF">AB852_00945</name>
</gene>
<dbReference type="EMBL" id="LFBV01000001">
    <property type="protein sequence ID" value="OKH95453.1"/>
    <property type="molecule type" value="Genomic_DNA"/>
</dbReference>
<keyword evidence="4 7" id="KW-0560">Oxidoreductase</keyword>
<dbReference type="GO" id="GO:0005506">
    <property type="term" value="F:iron ion binding"/>
    <property type="evidence" value="ECO:0007669"/>
    <property type="project" value="InterPro"/>
</dbReference>
<dbReference type="RefSeq" id="WP_073782612.1">
    <property type="nucleotide sequence ID" value="NZ_LFBV01000001.1"/>
</dbReference>
<dbReference type="STRING" id="1048205.AB852_00945"/>
<keyword evidence="5 7" id="KW-0408">Iron</keyword>